<protein>
    <submittedName>
        <fullName evidence="3">Portal protein</fullName>
    </submittedName>
</protein>
<dbReference type="Proteomes" id="UP000219788">
    <property type="component" value="Unassembled WGS sequence"/>
</dbReference>
<dbReference type="OrthoDB" id="8564969at2"/>
<dbReference type="Pfam" id="PF16510">
    <property type="entry name" value="P22_portal"/>
    <property type="match status" value="1"/>
</dbReference>
<evidence type="ECO:0000256" key="1">
    <source>
        <dbReference type="SAM" id="Coils"/>
    </source>
</evidence>
<dbReference type="AlphaFoldDB" id="A0A2A7U2Z2"/>
<feature type="compositionally biased region" description="Low complexity" evidence="2">
    <location>
        <begin position="610"/>
        <end position="620"/>
    </location>
</feature>
<organism evidence="3 4">
    <name type="scientific">Edwardsiella tarda</name>
    <dbReference type="NCBI Taxonomy" id="636"/>
    <lineage>
        <taxon>Bacteria</taxon>
        <taxon>Pseudomonadati</taxon>
        <taxon>Pseudomonadota</taxon>
        <taxon>Gammaproteobacteria</taxon>
        <taxon>Enterobacterales</taxon>
        <taxon>Hafniaceae</taxon>
        <taxon>Edwardsiella</taxon>
    </lineage>
</organism>
<dbReference type="EMBL" id="PDDV01000013">
    <property type="protein sequence ID" value="PEH72651.1"/>
    <property type="molecule type" value="Genomic_DNA"/>
</dbReference>
<name>A0A2A7U2Z2_EDWTA</name>
<proteinExistence type="predicted"/>
<feature type="coiled-coil region" evidence="1">
    <location>
        <begin position="623"/>
        <end position="696"/>
    </location>
</feature>
<reference evidence="4" key="1">
    <citation type="submission" date="2017-09" db="EMBL/GenBank/DDBJ databases">
        <title>FDA dAtabase for Regulatory Grade micrObial Sequences (FDA-ARGOS): Supporting development and validation of Infectious Disease Dx tests.</title>
        <authorList>
            <person name="Goldberg B."/>
            <person name="Campos J."/>
            <person name="Tallon L."/>
            <person name="Sadzewicz L."/>
            <person name="Ott S."/>
            <person name="Zhao X."/>
            <person name="Nagaraj S."/>
            <person name="Vavikolanu K."/>
            <person name="Aluvathingal J."/>
            <person name="Nadendla S."/>
            <person name="Geyer C."/>
            <person name="Sichtig H."/>
        </authorList>
    </citation>
    <scope>NUCLEOTIDE SEQUENCE [LARGE SCALE GENOMIC DNA]</scope>
    <source>
        <strain evidence="4">FDAARGOS_370</strain>
    </source>
</reference>
<dbReference type="RefSeq" id="WP_098143191.1">
    <property type="nucleotide sequence ID" value="NZ_PDDV01000013.1"/>
</dbReference>
<feature type="region of interest" description="Disordered" evidence="2">
    <location>
        <begin position="601"/>
        <end position="620"/>
    </location>
</feature>
<comment type="caution">
    <text evidence="3">The sequence shown here is derived from an EMBL/GenBank/DDBJ whole genome shotgun (WGS) entry which is preliminary data.</text>
</comment>
<gene>
    <name evidence="3" type="ORF">CRM76_12280</name>
</gene>
<evidence type="ECO:0000256" key="2">
    <source>
        <dbReference type="SAM" id="MobiDB-lite"/>
    </source>
</evidence>
<sequence length="704" mass="79009">MTDSFSSIETPTAPERQGQFTLEQLLAITADIHHQPDWRSAANKACAYYDGEQLSPELIATLQERSQPLTMHNLIAPTVDGVLGMEAKTRTELMVVADDPQPEFEALAEAVNAEFADACRLANLGKARSDAYAGMLKAGLEWVEVRRNDNAFGPRYKAGTVHRNEVYWDWHSRQPDLSDCRWLLRRRWMDLDEALAAFPAKAAILQNARMEWRGFIDTELADGLDADLVAAYEEYQQYSRKDLEWLSSDRQRVLLQVVYYRTWLRVPVIPLANGRLIAYQATNPLHTAALAAGRIQIRMARTSRIREAWFAGPHQLVDRACTAPQGMFPLIPFWGYRKDRNGAPYGLVSRAIPAQDEVNFRRIKLTFLLTAKRVIMDDDAVNMSREQVQAEVERPDGLIILNPDRLNKSTIAQSLEVQQDFQVAEQQFQVMQESMKLIQDGMGVYSAFLGQNSNATSGVAISNLVEQGATTLAELNDNYQFACQQVGQLLLGYLLEDLAQVRNHTIVVNRDDARRRKNVVVNEEGEGGMNNDISRLRAHIALAPIQQTPAYRSQLAERLGQVVAGLPPQVQAAVLDLWISLLDIPNKTEFIERIRQAVGMPKAADEMTPEEQASAEQQQQLEQQQLALAMRELAAKVGKLEAEAQRAAAAAQREQAQAEGQRFHDMKTQAETGQILQGMQQDAQVARQQLLTLIEQQIAALPLH</sequence>
<evidence type="ECO:0000313" key="3">
    <source>
        <dbReference type="EMBL" id="PEH72651.1"/>
    </source>
</evidence>
<evidence type="ECO:0000313" key="4">
    <source>
        <dbReference type="Proteomes" id="UP000219788"/>
    </source>
</evidence>
<accession>A0A2A7U2Z2</accession>
<dbReference type="InterPro" id="IPR032427">
    <property type="entry name" value="P22_portal"/>
</dbReference>
<keyword evidence="1" id="KW-0175">Coiled coil</keyword>